<accession>A0A381W3A1</accession>
<dbReference type="InterPro" id="IPR050738">
    <property type="entry name" value="Sulfatase"/>
</dbReference>
<dbReference type="EMBL" id="UINC01010423">
    <property type="protein sequence ID" value="SVA46367.1"/>
    <property type="molecule type" value="Genomic_DNA"/>
</dbReference>
<evidence type="ECO:0000256" key="1">
    <source>
        <dbReference type="ARBA" id="ARBA00008779"/>
    </source>
</evidence>
<dbReference type="InterPro" id="IPR017850">
    <property type="entry name" value="Alkaline_phosphatase_core_sf"/>
</dbReference>
<evidence type="ECO:0000256" key="2">
    <source>
        <dbReference type="ARBA" id="ARBA00022801"/>
    </source>
</evidence>
<keyword evidence="2" id="KW-0378">Hydrolase</keyword>
<evidence type="ECO:0000259" key="3">
    <source>
        <dbReference type="Pfam" id="PF00884"/>
    </source>
</evidence>
<protein>
    <recommendedName>
        <fullName evidence="3">Sulfatase N-terminal domain-containing protein</fullName>
    </recommendedName>
</protein>
<dbReference type="Gene3D" id="3.30.1120.10">
    <property type="match status" value="1"/>
</dbReference>
<dbReference type="SUPFAM" id="SSF53649">
    <property type="entry name" value="Alkaline phosphatase-like"/>
    <property type="match status" value="1"/>
</dbReference>
<dbReference type="PANTHER" id="PTHR42693:SF53">
    <property type="entry name" value="ENDO-4-O-SULFATASE"/>
    <property type="match status" value="1"/>
</dbReference>
<comment type="similarity">
    <text evidence="1">Belongs to the sulfatase family.</text>
</comment>
<gene>
    <name evidence="4" type="ORF">METZ01_LOCUS99221</name>
</gene>
<dbReference type="GO" id="GO:0004065">
    <property type="term" value="F:arylsulfatase activity"/>
    <property type="evidence" value="ECO:0007669"/>
    <property type="project" value="TreeGrafter"/>
</dbReference>
<sequence length="556" mass="62057">MKTLAPCAALVSLVWMTAVAVCHADSKKPNVVFILSDNQSYYEMSCHGHADIKTPHIDRLADQSVEFTNFHAPPFCSPSRAVILTGRYAIRSGVFTTIAGRSILHKDEKTLPQFLKPNGYHSAIFGKWHLGFSYPYRPQDRGFDEVFVHGGGGVGQMEDYYGNTLFDTTFIHNGQVSPSKGYCTDVLFDRAMEYVEAKQKEKQPFFCFVSTPVTHSPHHGPKELVAQLKAQGIQGNVQLYAQVQNLDANVGRMMKKIKELGLADDTILVYASDQGMSDRGAPHGGNRKGLGYDPAHHVPFMLRLPGAKPKVVSRLAGMIDFFPTILDLCGIKRPDNVDGISLKPLLLGKKGYPADRTLIIQCPRSRQATKWRNSAVKTDRWRLVNGDKLYDVTVDPRQNEDLAPKNPDVVNQLRNAYEAYWADLPDQATTLSRHLLGHPDCREEIALNGMDWYRGASPWNNGAYKRPSSGGWAVTVSEKGRYRFECRRFPRAADKKAGASGAEIRVGDHTAEMDLAEADKKATFELTLEAGDYDLEAWFANGKKRFGALWVYVKKL</sequence>
<name>A0A381W3A1_9ZZZZ</name>
<dbReference type="Gene3D" id="3.40.720.10">
    <property type="entry name" value="Alkaline Phosphatase, subunit A"/>
    <property type="match status" value="1"/>
</dbReference>
<organism evidence="4">
    <name type="scientific">marine metagenome</name>
    <dbReference type="NCBI Taxonomy" id="408172"/>
    <lineage>
        <taxon>unclassified sequences</taxon>
        <taxon>metagenomes</taxon>
        <taxon>ecological metagenomes</taxon>
    </lineage>
</organism>
<dbReference type="AlphaFoldDB" id="A0A381W3A1"/>
<feature type="domain" description="Sulfatase N-terminal" evidence="3">
    <location>
        <begin position="29"/>
        <end position="331"/>
    </location>
</feature>
<evidence type="ECO:0000313" key="4">
    <source>
        <dbReference type="EMBL" id="SVA46367.1"/>
    </source>
</evidence>
<dbReference type="PANTHER" id="PTHR42693">
    <property type="entry name" value="ARYLSULFATASE FAMILY MEMBER"/>
    <property type="match status" value="1"/>
</dbReference>
<proteinExistence type="inferred from homology"/>
<dbReference type="Pfam" id="PF00884">
    <property type="entry name" value="Sulfatase"/>
    <property type="match status" value="1"/>
</dbReference>
<reference evidence="4" key="1">
    <citation type="submission" date="2018-05" db="EMBL/GenBank/DDBJ databases">
        <authorList>
            <person name="Lanie J.A."/>
            <person name="Ng W.-L."/>
            <person name="Kazmierczak K.M."/>
            <person name="Andrzejewski T.M."/>
            <person name="Davidsen T.M."/>
            <person name="Wayne K.J."/>
            <person name="Tettelin H."/>
            <person name="Glass J.I."/>
            <person name="Rusch D."/>
            <person name="Podicherti R."/>
            <person name="Tsui H.-C.T."/>
            <person name="Winkler M.E."/>
        </authorList>
    </citation>
    <scope>NUCLEOTIDE SEQUENCE</scope>
</reference>
<dbReference type="InterPro" id="IPR000917">
    <property type="entry name" value="Sulfatase_N"/>
</dbReference>